<keyword evidence="5" id="KW-0378">Hydrolase</keyword>
<evidence type="ECO:0000256" key="4">
    <source>
        <dbReference type="ARBA" id="ARBA00022759"/>
    </source>
</evidence>
<dbReference type="PROSITE" id="PS50994">
    <property type="entry name" value="INTEGRASE"/>
    <property type="match status" value="1"/>
</dbReference>
<dbReference type="GO" id="GO:0003964">
    <property type="term" value="F:RNA-directed DNA polymerase activity"/>
    <property type="evidence" value="ECO:0007669"/>
    <property type="project" value="UniProtKB-KW"/>
</dbReference>
<dbReference type="InterPro" id="IPR001584">
    <property type="entry name" value="Integrase_cat-core"/>
</dbReference>
<dbReference type="InterPro" id="IPR036397">
    <property type="entry name" value="RNaseH_sf"/>
</dbReference>
<feature type="domain" description="Integrase catalytic" evidence="8">
    <location>
        <begin position="245"/>
        <end position="361"/>
    </location>
</feature>
<evidence type="ECO:0000256" key="7">
    <source>
        <dbReference type="SAM" id="Coils"/>
    </source>
</evidence>
<evidence type="ECO:0000256" key="2">
    <source>
        <dbReference type="ARBA" id="ARBA00022695"/>
    </source>
</evidence>
<dbReference type="GO" id="GO:0004519">
    <property type="term" value="F:endonuclease activity"/>
    <property type="evidence" value="ECO:0007669"/>
    <property type="project" value="UniProtKB-KW"/>
</dbReference>
<keyword evidence="7" id="KW-0175">Coiled coil</keyword>
<dbReference type="EnsemblMetazoa" id="XM_031925992">
    <property type="protein sequence ID" value="XP_031781852"/>
    <property type="gene ID" value="LOC116416730"/>
</dbReference>
<evidence type="ECO:0000313" key="10">
    <source>
        <dbReference type="Proteomes" id="UP000002358"/>
    </source>
</evidence>
<dbReference type="PANTHER" id="PTHR37984">
    <property type="entry name" value="PROTEIN CBG26694"/>
    <property type="match status" value="1"/>
</dbReference>
<dbReference type="Gene3D" id="3.10.20.370">
    <property type="match status" value="1"/>
</dbReference>
<dbReference type="SUPFAM" id="SSF56672">
    <property type="entry name" value="DNA/RNA polymerases"/>
    <property type="match status" value="1"/>
</dbReference>
<feature type="coiled-coil region" evidence="7">
    <location>
        <begin position="50"/>
        <end position="77"/>
    </location>
</feature>
<evidence type="ECO:0000259" key="8">
    <source>
        <dbReference type="PROSITE" id="PS50994"/>
    </source>
</evidence>
<keyword evidence="1" id="KW-0808">Transferase</keyword>
<dbReference type="OrthoDB" id="7692176at2759"/>
<sequence>MTSWYRKFLQELATVAEPLHRLTKKDFESQFVLQTDASDTGLGTVLFQVITREERVLEFASRTMSKAERNYSVTERECLAVIWAIRKFKPDIEGYQCKVVTDHSSLRWLCNLNNPTGRLARWALEMQGHVYTVEHRKGLLNAVPDALSRIYEEDAVPVETVGWVSETQDEWDCEKVREIQLHPKKDPLYKMYGGQLYYFCPDEKLRASMNDDTAWKIVVPKEKRAEILRECHDEPPAGHQGQCIPIKRASTKTILQHLRERVFLRCGAPEVLSDNGTELKNKAIEQYLREQGVRHELTPPYHPQANPVERVNRTINNMVRALIEKNHNTWDERLSDVAFGYNTVPHSSIGVSPAILMYGTQPMKPSAAMREQNAAAEEELQRRAIDAWHNRMWDLSQLREQASQRTQDAHDRQKRYYDTKRKPASYEVGDLVMRRNHVLSSGAEQRSVKLAPPYIGPYKIVEIRGTNTYRLVDEVGEQVDLAPAEAFLSVSDGRRVAEERRRWRRSTFEGCVRRRGW</sequence>
<dbReference type="SUPFAM" id="SSF53098">
    <property type="entry name" value="Ribonuclease H-like"/>
    <property type="match status" value="1"/>
</dbReference>
<evidence type="ECO:0000256" key="1">
    <source>
        <dbReference type="ARBA" id="ARBA00022679"/>
    </source>
</evidence>
<organism evidence="9 10">
    <name type="scientific">Nasonia vitripennis</name>
    <name type="common">Parasitic wasp</name>
    <dbReference type="NCBI Taxonomy" id="7425"/>
    <lineage>
        <taxon>Eukaryota</taxon>
        <taxon>Metazoa</taxon>
        <taxon>Ecdysozoa</taxon>
        <taxon>Arthropoda</taxon>
        <taxon>Hexapoda</taxon>
        <taxon>Insecta</taxon>
        <taxon>Pterygota</taxon>
        <taxon>Neoptera</taxon>
        <taxon>Endopterygota</taxon>
        <taxon>Hymenoptera</taxon>
        <taxon>Apocrita</taxon>
        <taxon>Proctotrupomorpha</taxon>
        <taxon>Chalcidoidea</taxon>
        <taxon>Pteromalidae</taxon>
        <taxon>Pteromalinae</taxon>
        <taxon>Nasonia</taxon>
    </lineage>
</organism>
<dbReference type="InterPro" id="IPR043502">
    <property type="entry name" value="DNA/RNA_pol_sf"/>
</dbReference>
<dbReference type="KEGG" id="nvi:116416730"/>
<evidence type="ECO:0000256" key="6">
    <source>
        <dbReference type="ARBA" id="ARBA00022918"/>
    </source>
</evidence>
<evidence type="ECO:0000256" key="5">
    <source>
        <dbReference type="ARBA" id="ARBA00022801"/>
    </source>
</evidence>
<keyword evidence="2" id="KW-0548">Nucleotidyltransferase</keyword>
<dbReference type="InParanoid" id="A0A7M7Q5A5"/>
<dbReference type="InterPro" id="IPR012337">
    <property type="entry name" value="RNaseH-like_sf"/>
</dbReference>
<reference evidence="9" key="1">
    <citation type="submission" date="2021-01" db="UniProtKB">
        <authorList>
            <consortium name="EnsemblMetazoa"/>
        </authorList>
    </citation>
    <scope>IDENTIFICATION</scope>
</reference>
<dbReference type="GO" id="GO:0042575">
    <property type="term" value="C:DNA polymerase complex"/>
    <property type="evidence" value="ECO:0007669"/>
    <property type="project" value="UniProtKB-ARBA"/>
</dbReference>
<accession>A0A7M7Q5A5</accession>
<name>A0A7M7Q5A5_NASVI</name>
<dbReference type="GO" id="GO:0003676">
    <property type="term" value="F:nucleic acid binding"/>
    <property type="evidence" value="ECO:0007669"/>
    <property type="project" value="InterPro"/>
</dbReference>
<dbReference type="GO" id="GO:0016787">
    <property type="term" value="F:hydrolase activity"/>
    <property type="evidence" value="ECO:0007669"/>
    <property type="project" value="UniProtKB-KW"/>
</dbReference>
<dbReference type="InterPro" id="IPR050951">
    <property type="entry name" value="Retrovirus_Pol_polyprotein"/>
</dbReference>
<dbReference type="AlphaFoldDB" id="A0A7M7Q5A5"/>
<dbReference type="CDD" id="cd09274">
    <property type="entry name" value="RNase_HI_RT_Ty3"/>
    <property type="match status" value="1"/>
</dbReference>
<dbReference type="PANTHER" id="PTHR37984:SF5">
    <property type="entry name" value="PROTEIN NYNRIN-LIKE"/>
    <property type="match status" value="1"/>
</dbReference>
<proteinExistence type="predicted"/>
<dbReference type="Proteomes" id="UP000002358">
    <property type="component" value="Unassembled WGS sequence"/>
</dbReference>
<dbReference type="GeneID" id="116416730"/>
<evidence type="ECO:0000313" key="9">
    <source>
        <dbReference type="EnsemblMetazoa" id="XP_031781852"/>
    </source>
</evidence>
<evidence type="ECO:0000256" key="3">
    <source>
        <dbReference type="ARBA" id="ARBA00022722"/>
    </source>
</evidence>
<dbReference type="GO" id="GO:0015074">
    <property type="term" value="P:DNA integration"/>
    <property type="evidence" value="ECO:0007669"/>
    <property type="project" value="InterPro"/>
</dbReference>
<dbReference type="Gene3D" id="3.30.420.10">
    <property type="entry name" value="Ribonuclease H-like superfamily/Ribonuclease H"/>
    <property type="match status" value="1"/>
</dbReference>
<keyword evidence="4" id="KW-0255">Endonuclease</keyword>
<dbReference type="InterPro" id="IPR041373">
    <property type="entry name" value="RT_RNaseH"/>
</dbReference>
<dbReference type="Pfam" id="PF17917">
    <property type="entry name" value="RT_RNaseH"/>
    <property type="match status" value="1"/>
</dbReference>
<keyword evidence="3" id="KW-0540">Nuclease</keyword>
<dbReference type="RefSeq" id="XP_031781852.1">
    <property type="nucleotide sequence ID" value="XM_031925992.1"/>
</dbReference>
<keyword evidence="6" id="KW-0695">RNA-directed DNA polymerase</keyword>
<protein>
    <recommendedName>
        <fullName evidence="8">Integrase catalytic domain-containing protein</fullName>
    </recommendedName>
</protein>
<dbReference type="FunFam" id="3.10.20.370:FF:000001">
    <property type="entry name" value="Retrovirus-related Pol polyprotein from transposon 17.6-like protein"/>
    <property type="match status" value="1"/>
</dbReference>
<keyword evidence="10" id="KW-1185">Reference proteome</keyword>